<keyword evidence="1" id="KW-0862">Zinc</keyword>
<dbReference type="InterPro" id="IPR031885">
    <property type="entry name" value="DUF4764"/>
</dbReference>
<dbReference type="Proteomes" id="UP000694388">
    <property type="component" value="Unplaced"/>
</dbReference>
<dbReference type="PROSITE" id="PS50157">
    <property type="entry name" value="ZINC_FINGER_C2H2_2"/>
    <property type="match status" value="1"/>
</dbReference>
<dbReference type="InterPro" id="IPR039946">
    <property type="entry name" value="ZN839"/>
</dbReference>
<feature type="compositionally biased region" description="Acidic residues" evidence="3">
    <location>
        <begin position="26"/>
        <end position="43"/>
    </location>
</feature>
<evidence type="ECO:0000259" key="4">
    <source>
        <dbReference type="PROSITE" id="PS50157"/>
    </source>
</evidence>
<keyword evidence="1" id="KW-0479">Metal-binding</keyword>
<dbReference type="Ensembl" id="ENSEBUT00000011326.1">
    <property type="protein sequence ID" value="ENSEBUP00000010773.1"/>
    <property type="gene ID" value="ENSEBUG00000006918.1"/>
</dbReference>
<accession>A0A8C4Q746</accession>
<dbReference type="InterPro" id="IPR013087">
    <property type="entry name" value="Znf_C2H2_type"/>
</dbReference>
<dbReference type="GO" id="GO:0008270">
    <property type="term" value="F:zinc ion binding"/>
    <property type="evidence" value="ECO:0007669"/>
    <property type="project" value="UniProtKB-KW"/>
</dbReference>
<protein>
    <recommendedName>
        <fullName evidence="4">C2H2-type domain-containing protein</fullName>
    </recommendedName>
</protein>
<dbReference type="Pfam" id="PF15961">
    <property type="entry name" value="DUF4764"/>
    <property type="match status" value="2"/>
</dbReference>
<proteinExistence type="predicted"/>
<keyword evidence="2" id="KW-0175">Coiled coil</keyword>
<feature type="compositionally biased region" description="Acidic residues" evidence="3">
    <location>
        <begin position="360"/>
        <end position="373"/>
    </location>
</feature>
<feature type="domain" description="C2H2-type" evidence="4">
    <location>
        <begin position="396"/>
        <end position="426"/>
    </location>
</feature>
<feature type="region of interest" description="Disordered" evidence="3">
    <location>
        <begin position="1"/>
        <end position="73"/>
    </location>
</feature>
<feature type="region of interest" description="Disordered" evidence="3">
    <location>
        <begin position="353"/>
        <end position="389"/>
    </location>
</feature>
<evidence type="ECO:0000313" key="6">
    <source>
        <dbReference type="Proteomes" id="UP000694388"/>
    </source>
</evidence>
<evidence type="ECO:0000313" key="5">
    <source>
        <dbReference type="Ensembl" id="ENSEBUP00000010773.1"/>
    </source>
</evidence>
<dbReference type="PANTHER" id="PTHR16116:SF5">
    <property type="entry name" value="ZINC FINGER PROTEIN 839"/>
    <property type="match status" value="1"/>
</dbReference>
<sequence length="615" mass="67119">MADEEDEAAMARTDEAEALTVLPADSDADQGLEQAPEEVEEEAQLQSLEAAQAEDCEDQAEVEQGPDSEAEAEASQAILLQSVGVTYGDGTEVSEVDGPADFATGMVEGLSELERLALEAQGTNTIIYVQPDGTLVEGEGLTPEEQQQIVEQLTKQQGLVEIVDGDAAARLFEEHQQHQLQLQQQQQEDDQQEAEEQFVHHVGLGPEELQQVIEHVTKSQDRSMQTITTVAPKTIAQVQTLGLTGQVPSGSQIIQLQPVGQGQPQQFILCGAGGSPTTIRVVSQRQAQSLGSVSTVRLVSGVNGQRTARDSSIEGKEARAKKALKIKTRSGRISRPPLHKIKDYKFIKMEDLADGHQSDSDDYSEYSVEEEEESSGKEDKLGGTGHLSYTSKPKNFRCQNCDKSYIGRGGLARHYRLNPTHGALEALPEEVANGAGGSAEGSAEVTESLESLEPPVDEVIKVSAPKARRVGRPAKNTFHEQKRRARMKELLKQCDDDDLVELVFPRLIQVFSLWEILLMKVEYAGGSGLQFPAVYREFESLHGHVRTLAAEHLRSPAATQEPLQVNNPQVRGPGMLRSVCVKSIVLLVLTVPLESVHPFSKFPPFADLYLGIKSQ</sequence>
<keyword evidence="6" id="KW-1185">Reference proteome</keyword>
<evidence type="ECO:0000256" key="3">
    <source>
        <dbReference type="SAM" id="MobiDB-lite"/>
    </source>
</evidence>
<feature type="compositionally biased region" description="Acidic residues" evidence="3">
    <location>
        <begin position="52"/>
        <end position="72"/>
    </location>
</feature>
<dbReference type="AlphaFoldDB" id="A0A8C4Q746"/>
<evidence type="ECO:0000256" key="1">
    <source>
        <dbReference type="PROSITE-ProRule" id="PRU00042"/>
    </source>
</evidence>
<dbReference type="GeneTree" id="ENSGT00390000002751"/>
<keyword evidence="1" id="KW-0863">Zinc-finger</keyword>
<organism evidence="5 6">
    <name type="scientific">Eptatretus burgeri</name>
    <name type="common">Inshore hagfish</name>
    <dbReference type="NCBI Taxonomy" id="7764"/>
    <lineage>
        <taxon>Eukaryota</taxon>
        <taxon>Metazoa</taxon>
        <taxon>Chordata</taxon>
        <taxon>Craniata</taxon>
        <taxon>Vertebrata</taxon>
        <taxon>Cyclostomata</taxon>
        <taxon>Myxini</taxon>
        <taxon>Myxiniformes</taxon>
        <taxon>Myxinidae</taxon>
        <taxon>Eptatretinae</taxon>
        <taxon>Eptatretus</taxon>
    </lineage>
</organism>
<name>A0A8C4Q746_EPTBU</name>
<reference evidence="5" key="2">
    <citation type="submission" date="2025-09" db="UniProtKB">
        <authorList>
            <consortium name="Ensembl"/>
        </authorList>
    </citation>
    <scope>IDENTIFICATION</scope>
</reference>
<reference evidence="5" key="1">
    <citation type="submission" date="2025-08" db="UniProtKB">
        <authorList>
            <consortium name="Ensembl"/>
        </authorList>
    </citation>
    <scope>IDENTIFICATION</scope>
</reference>
<evidence type="ECO:0000256" key="2">
    <source>
        <dbReference type="SAM" id="Coils"/>
    </source>
</evidence>
<dbReference type="PANTHER" id="PTHR16116">
    <property type="entry name" value="ZINC FINGER PROTEIN 839"/>
    <property type="match status" value="1"/>
</dbReference>
<feature type="coiled-coil region" evidence="2">
    <location>
        <begin position="168"/>
        <end position="197"/>
    </location>
</feature>